<dbReference type="RefSeq" id="WP_055205756.1">
    <property type="nucleotide sequence ID" value="NZ_CZBO01000001.1"/>
</dbReference>
<dbReference type="SMART" id="SM00448">
    <property type="entry name" value="REC"/>
    <property type="match status" value="1"/>
</dbReference>
<evidence type="ECO:0000313" key="7">
    <source>
        <dbReference type="Proteomes" id="UP000095563"/>
    </source>
</evidence>
<evidence type="ECO:0000256" key="2">
    <source>
        <dbReference type="ARBA" id="ARBA00022553"/>
    </source>
</evidence>
<dbReference type="InterPro" id="IPR001789">
    <property type="entry name" value="Sig_transdc_resp-reg_receiver"/>
</dbReference>
<evidence type="ECO:0000256" key="1">
    <source>
        <dbReference type="ARBA" id="ARBA00018672"/>
    </source>
</evidence>
<organism evidence="6 7">
    <name type="scientific">Clostridium baratii</name>
    <dbReference type="NCBI Taxonomy" id="1561"/>
    <lineage>
        <taxon>Bacteria</taxon>
        <taxon>Bacillati</taxon>
        <taxon>Bacillota</taxon>
        <taxon>Clostridia</taxon>
        <taxon>Eubacteriales</taxon>
        <taxon>Clostridiaceae</taxon>
        <taxon>Clostridium</taxon>
    </lineage>
</organism>
<evidence type="ECO:0000313" key="6">
    <source>
        <dbReference type="EMBL" id="CUP56648.1"/>
    </source>
</evidence>
<proteinExistence type="predicted"/>
<dbReference type="SUPFAM" id="SSF52172">
    <property type="entry name" value="CheY-like"/>
    <property type="match status" value="1"/>
</dbReference>
<reference evidence="6 7" key="1">
    <citation type="submission" date="2015-09" db="EMBL/GenBank/DDBJ databases">
        <authorList>
            <consortium name="Pathogen Informatics"/>
        </authorList>
    </citation>
    <scope>NUCLEOTIDE SEQUENCE [LARGE SCALE GENOMIC DNA]</scope>
    <source>
        <strain evidence="6 7">2789STDY5834956</strain>
    </source>
</reference>
<dbReference type="PROSITE" id="PS50110">
    <property type="entry name" value="RESPONSE_REGULATORY"/>
    <property type="match status" value="1"/>
</dbReference>
<dbReference type="PANTHER" id="PTHR44591">
    <property type="entry name" value="STRESS RESPONSE REGULATOR PROTEIN 1"/>
    <property type="match status" value="1"/>
</dbReference>
<keyword evidence="2 4" id="KW-0597">Phosphoprotein</keyword>
<dbReference type="Proteomes" id="UP000095563">
    <property type="component" value="Unassembled WGS sequence"/>
</dbReference>
<evidence type="ECO:0000256" key="3">
    <source>
        <dbReference type="ARBA" id="ARBA00024867"/>
    </source>
</evidence>
<keyword evidence="6" id="KW-0238">DNA-binding</keyword>
<comment type="function">
    <text evidence="3">May play the central regulatory role in sporulation. It may be an element of the effector pathway responsible for the activation of sporulation genes in response to nutritional stress. Spo0A may act in concert with spo0H (a sigma factor) to control the expression of some genes that are critical to the sporulation process.</text>
</comment>
<evidence type="ECO:0000259" key="5">
    <source>
        <dbReference type="PROSITE" id="PS50110"/>
    </source>
</evidence>
<dbReference type="PANTHER" id="PTHR44591:SF3">
    <property type="entry name" value="RESPONSE REGULATORY DOMAIN-CONTAINING PROTEIN"/>
    <property type="match status" value="1"/>
</dbReference>
<dbReference type="GO" id="GO:0016740">
    <property type="term" value="F:transferase activity"/>
    <property type="evidence" value="ECO:0007669"/>
    <property type="project" value="UniProtKB-KW"/>
</dbReference>
<feature type="modified residue" description="4-aspartylphosphate" evidence="4">
    <location>
        <position position="52"/>
    </location>
</feature>
<keyword evidence="6" id="KW-0808">Transferase</keyword>
<dbReference type="Pfam" id="PF00072">
    <property type="entry name" value="Response_reg"/>
    <property type="match status" value="1"/>
</dbReference>
<accession>A0A174PD97</accession>
<protein>
    <recommendedName>
        <fullName evidence="1">Stage 0 sporulation protein A homolog</fullName>
    </recommendedName>
</protein>
<dbReference type="GO" id="GO:0003677">
    <property type="term" value="F:DNA binding"/>
    <property type="evidence" value="ECO:0007669"/>
    <property type="project" value="UniProtKB-KW"/>
</dbReference>
<dbReference type="InterPro" id="IPR011006">
    <property type="entry name" value="CheY-like_superfamily"/>
</dbReference>
<dbReference type="AlphaFoldDB" id="A0A174PD97"/>
<dbReference type="Gene3D" id="3.40.50.2300">
    <property type="match status" value="1"/>
</dbReference>
<evidence type="ECO:0000256" key="4">
    <source>
        <dbReference type="PROSITE-ProRule" id="PRU00169"/>
    </source>
</evidence>
<feature type="domain" description="Response regulatory" evidence="5">
    <location>
        <begin position="3"/>
        <end position="117"/>
    </location>
</feature>
<dbReference type="InterPro" id="IPR050595">
    <property type="entry name" value="Bact_response_regulator"/>
</dbReference>
<name>A0A174PD97_9CLOT</name>
<dbReference type="GO" id="GO:0000160">
    <property type="term" value="P:phosphorelay signal transduction system"/>
    <property type="evidence" value="ECO:0007669"/>
    <property type="project" value="InterPro"/>
</dbReference>
<sequence>MRQALVVDDTKNIRLLLSKCLENEHFNVIQASNAMEALDLIYNNSFDIAFIDIKMPSMSGTSLLKTIRSKGYSFPVVIMTAFGTVNNAVTTTKLGAKAYLQKPFTANTIKKTLNELFFEDESSYVEKVENYISFDSPLGDIKEKLFKNPMIPETYNELGDILIQLGDTEKGKLFKKFSKDLSNIN</sequence>
<dbReference type="EMBL" id="CZBO01000001">
    <property type="protein sequence ID" value="CUP56648.1"/>
    <property type="molecule type" value="Genomic_DNA"/>
</dbReference>
<gene>
    <name evidence="6" type="primary">spo0F_1</name>
    <name evidence="6" type="ORF">ERS852568_00011</name>
</gene>